<dbReference type="GO" id="GO:0000166">
    <property type="term" value="F:nucleotide binding"/>
    <property type="evidence" value="ECO:0007669"/>
    <property type="project" value="UniProtKB-KW"/>
</dbReference>
<organism evidence="5 6">
    <name type="scientific">Sulfobacillus thermosulfidooxidans (strain DSM 9293 / VKM B-1269 / AT-1)</name>
    <dbReference type="NCBI Taxonomy" id="929705"/>
    <lineage>
        <taxon>Bacteria</taxon>
        <taxon>Bacillati</taxon>
        <taxon>Bacillota</taxon>
        <taxon>Clostridia</taxon>
        <taxon>Eubacteriales</taxon>
        <taxon>Clostridiales Family XVII. Incertae Sedis</taxon>
        <taxon>Sulfobacillus</taxon>
    </lineage>
</organism>
<sequence length="479" mass="53152">MPSRRITIVQQNDSHGYLWSHPELFWAAPSPSFKQGIGGFAKTAHVVKELRKRENVLFVDGGDVFHGTGPVVLSQGAVVPPLLKAMDIDVMVPGNWDFAYGPEKLLQLILESDVSALASNVRDSHGNLFLPPYIVMDLGGIRMGLIGLTYSEESQSMPKKFSQGLTFDIDLEQVSQAVSHLRENDKAEIVIVLSHMGLPADLQLARDVPNIDIILSAHSHDRLHRLMKVNGTLVMQSGANGSFLGILSFTVNSQGRIDDIEHQLLTLEHVDDDKNVADLLRQLLEPYQESMEEPIGQLGTPLHRMTVLEAPMDDVITDAYLAYSEADIAFSHGWRYGAPIVPGVFTQGDLYGMLPTNPELFSTELDGATLHDFLEKNLENVFASNPFDQKGGYVVRSAGLIMAFRSYNPKGHRIEYLAVNNQEVKMHKTYRVVSAGPQGLKGIDVPRHSLNIKAHDVLRDYFKRHKPVTVSNSHRVIAL</sequence>
<evidence type="ECO:0000259" key="4">
    <source>
        <dbReference type="Pfam" id="PF02872"/>
    </source>
</evidence>
<dbReference type="GO" id="GO:0030288">
    <property type="term" value="C:outer membrane-bounded periplasmic space"/>
    <property type="evidence" value="ECO:0007669"/>
    <property type="project" value="TreeGrafter"/>
</dbReference>
<dbReference type="EMBL" id="FWWY01000001">
    <property type="protein sequence ID" value="SMC07031.1"/>
    <property type="molecule type" value="Genomic_DNA"/>
</dbReference>
<dbReference type="SUPFAM" id="SSF56300">
    <property type="entry name" value="Metallo-dependent phosphatases"/>
    <property type="match status" value="1"/>
</dbReference>
<dbReference type="InterPro" id="IPR004843">
    <property type="entry name" value="Calcineurin-like_PHP"/>
</dbReference>
<comment type="similarity">
    <text evidence="2">Belongs to the 5'-nucleotidase family.</text>
</comment>
<dbReference type="Pfam" id="PF02872">
    <property type="entry name" value="5_nucleotid_C"/>
    <property type="match status" value="1"/>
</dbReference>
<dbReference type="STRING" id="28034.BFX07_06185"/>
<keyword evidence="2" id="KW-0378">Hydrolase</keyword>
<dbReference type="Gene3D" id="3.60.21.10">
    <property type="match status" value="1"/>
</dbReference>
<dbReference type="PANTHER" id="PTHR11575:SF42">
    <property type="entry name" value="SULFUR OXIDATION PROTEIN SOXB"/>
    <property type="match status" value="1"/>
</dbReference>
<keyword evidence="6" id="KW-1185">Reference proteome</keyword>
<dbReference type="RefSeq" id="WP_020374917.1">
    <property type="nucleotide sequence ID" value="NZ_FWWY01000001.1"/>
</dbReference>
<name>A0A1W1WL48_SULTA</name>
<dbReference type="GO" id="GO:0009166">
    <property type="term" value="P:nucleotide catabolic process"/>
    <property type="evidence" value="ECO:0007669"/>
    <property type="project" value="InterPro"/>
</dbReference>
<keyword evidence="2" id="KW-0547">Nucleotide-binding</keyword>
<gene>
    <name evidence="5" type="ORF">SAMN00768000_3164</name>
</gene>
<evidence type="ECO:0000256" key="2">
    <source>
        <dbReference type="RuleBase" id="RU362119"/>
    </source>
</evidence>
<evidence type="ECO:0000256" key="1">
    <source>
        <dbReference type="ARBA" id="ARBA00022729"/>
    </source>
</evidence>
<feature type="domain" description="5'-Nucleotidase C-terminal" evidence="4">
    <location>
        <begin position="307"/>
        <end position="434"/>
    </location>
</feature>
<evidence type="ECO:0000313" key="6">
    <source>
        <dbReference type="Proteomes" id="UP000192660"/>
    </source>
</evidence>
<dbReference type="Proteomes" id="UP000192660">
    <property type="component" value="Unassembled WGS sequence"/>
</dbReference>
<reference evidence="6" key="1">
    <citation type="submission" date="2017-04" db="EMBL/GenBank/DDBJ databases">
        <authorList>
            <person name="Varghese N."/>
            <person name="Submissions S."/>
        </authorList>
    </citation>
    <scope>NUCLEOTIDE SEQUENCE [LARGE SCALE GENOMIC DNA]</scope>
    <source>
        <strain evidence="6">DSM 9293</strain>
    </source>
</reference>
<dbReference type="InterPro" id="IPR008334">
    <property type="entry name" value="5'-Nucleotdase_C"/>
</dbReference>
<dbReference type="InterPro" id="IPR029052">
    <property type="entry name" value="Metallo-depent_PP-like"/>
</dbReference>
<evidence type="ECO:0000259" key="3">
    <source>
        <dbReference type="Pfam" id="PF00149"/>
    </source>
</evidence>
<dbReference type="InterPro" id="IPR036907">
    <property type="entry name" value="5'-Nucleotdase_C_sf"/>
</dbReference>
<protein>
    <submittedName>
        <fullName evidence="5">2',3'-cyclic-nucleotide 2'-phosphodiesterase/5'-or 3'-nucleotidase, 5'-nucleotidase family</fullName>
    </submittedName>
</protein>
<dbReference type="Pfam" id="PF00149">
    <property type="entry name" value="Metallophos"/>
    <property type="match status" value="1"/>
</dbReference>
<feature type="domain" description="Calcineurin-like phosphoesterase" evidence="3">
    <location>
        <begin position="7"/>
        <end position="221"/>
    </location>
</feature>
<dbReference type="InterPro" id="IPR006179">
    <property type="entry name" value="5_nucleotidase/apyrase"/>
</dbReference>
<keyword evidence="1" id="KW-0732">Signal</keyword>
<accession>A0A1W1WL48</accession>
<dbReference type="OrthoDB" id="2112962at2"/>
<dbReference type="Gene3D" id="3.90.780.10">
    <property type="entry name" value="5'-Nucleotidase, C-terminal domain"/>
    <property type="match status" value="1"/>
</dbReference>
<dbReference type="PANTHER" id="PTHR11575">
    <property type="entry name" value="5'-NUCLEOTIDASE-RELATED"/>
    <property type="match status" value="1"/>
</dbReference>
<evidence type="ECO:0000313" key="5">
    <source>
        <dbReference type="EMBL" id="SMC07031.1"/>
    </source>
</evidence>
<dbReference type="PRINTS" id="PR01607">
    <property type="entry name" value="APYRASEFAMLY"/>
</dbReference>
<proteinExistence type="inferred from homology"/>
<dbReference type="GO" id="GO:0016787">
    <property type="term" value="F:hydrolase activity"/>
    <property type="evidence" value="ECO:0007669"/>
    <property type="project" value="UniProtKB-KW"/>
</dbReference>
<dbReference type="AlphaFoldDB" id="A0A1W1WL48"/>
<dbReference type="SUPFAM" id="SSF55816">
    <property type="entry name" value="5'-nucleotidase (syn. UDP-sugar hydrolase), C-terminal domain"/>
    <property type="match status" value="1"/>
</dbReference>